<accession>A0AA46ZX34</accession>
<gene>
    <name evidence="1" type="ORF">EZZ81_19375</name>
</gene>
<dbReference type="EMBL" id="CP036495">
    <property type="protein sequence ID" value="UZA70272.1"/>
    <property type="molecule type" value="Genomic_DNA"/>
</dbReference>
<dbReference type="Proteomes" id="UP001163644">
    <property type="component" value="Chromosome"/>
</dbReference>
<reference evidence="1" key="1">
    <citation type="submission" date="2019-02" db="EMBL/GenBank/DDBJ databases">
        <authorList>
            <person name="Lutz S."/>
            <person name="Schori C."/>
            <person name="Ahrens C.H."/>
            <person name="Gueguen E."/>
        </authorList>
    </citation>
    <scope>NUCLEOTIDE SEQUENCE</scope>
    <source>
        <strain evidence="1">Psy35</strain>
    </source>
</reference>
<proteinExistence type="predicted"/>
<protein>
    <submittedName>
        <fullName evidence="1">Uncharacterized protein</fullName>
    </submittedName>
</protein>
<evidence type="ECO:0000313" key="2">
    <source>
        <dbReference type="Proteomes" id="UP001163644"/>
    </source>
</evidence>
<evidence type="ECO:0000313" key="1">
    <source>
        <dbReference type="EMBL" id="UZA70272.1"/>
    </source>
</evidence>
<dbReference type="AlphaFoldDB" id="A0AA46ZX34"/>
<name>A0AA46ZX34_PSEVI</name>
<sequence length="129" mass="14591">MKSPTGLYCANSQKRTESLLLPSSPTIQADLSANAVFQPVHMRRMYRPFRGQVRSHKIQFLQWVAGCLIRGGLPAMNDDAIFLTYRVDCIAGKPPSTKSLFSVTYRFQQALHDSPLTQRFGPGLEYRLE</sequence>
<organism evidence="1 2">
    <name type="scientific">Pseudomonas viridiflava</name>
    <name type="common">Phytomonas viridiflava</name>
    <dbReference type="NCBI Taxonomy" id="33069"/>
    <lineage>
        <taxon>Bacteria</taxon>
        <taxon>Pseudomonadati</taxon>
        <taxon>Pseudomonadota</taxon>
        <taxon>Gammaproteobacteria</taxon>
        <taxon>Pseudomonadales</taxon>
        <taxon>Pseudomonadaceae</taxon>
        <taxon>Pseudomonas</taxon>
    </lineage>
</organism>